<dbReference type="InterPro" id="IPR003148">
    <property type="entry name" value="RCK_N"/>
</dbReference>
<organism evidence="9">
    <name type="scientific">uncultured marine bacterium MedDCM-OCT-S04-C385</name>
    <dbReference type="NCBI Taxonomy" id="743055"/>
    <lineage>
        <taxon>Bacteria</taxon>
        <taxon>environmental samples</taxon>
    </lineage>
</organism>
<evidence type="ECO:0000259" key="8">
    <source>
        <dbReference type="PROSITE" id="PS51202"/>
    </source>
</evidence>
<dbReference type="PANTHER" id="PTHR43833">
    <property type="entry name" value="POTASSIUM CHANNEL PROTEIN 2-RELATED-RELATED"/>
    <property type="match status" value="1"/>
</dbReference>
<dbReference type="NCBIfam" id="NF007031">
    <property type="entry name" value="PRK09496.1-2"/>
    <property type="match status" value="1"/>
</dbReference>
<dbReference type="Gene3D" id="3.30.70.1450">
    <property type="entry name" value="Regulator of K+ conductance, C-terminal domain"/>
    <property type="match status" value="2"/>
</dbReference>
<dbReference type="InterPro" id="IPR050721">
    <property type="entry name" value="Trk_Ktr_HKT_K-transport"/>
</dbReference>
<dbReference type="NCBIfam" id="NF007039">
    <property type="entry name" value="PRK09496.3-2"/>
    <property type="match status" value="1"/>
</dbReference>
<keyword evidence="4" id="KW-0630">Potassium</keyword>
<evidence type="ECO:0000256" key="5">
    <source>
        <dbReference type="ARBA" id="ARBA00023027"/>
    </source>
</evidence>
<feature type="domain" description="RCK N-terminal" evidence="7">
    <location>
        <begin position="1"/>
        <end position="123"/>
    </location>
</feature>
<keyword evidence="3" id="KW-0633">Potassium transport</keyword>
<evidence type="ECO:0000256" key="3">
    <source>
        <dbReference type="ARBA" id="ARBA00022538"/>
    </source>
</evidence>
<keyword evidence="5" id="KW-0520">NAD</keyword>
<evidence type="ECO:0000256" key="6">
    <source>
        <dbReference type="ARBA" id="ARBA00023065"/>
    </source>
</evidence>
<dbReference type="Gene3D" id="3.40.50.720">
    <property type="entry name" value="NAD(P)-binding Rossmann-like Domain"/>
    <property type="match status" value="2"/>
</dbReference>
<evidence type="ECO:0000256" key="4">
    <source>
        <dbReference type="ARBA" id="ARBA00022958"/>
    </source>
</evidence>
<keyword evidence="6" id="KW-0406">Ion transport</keyword>
<dbReference type="InterPro" id="IPR036721">
    <property type="entry name" value="RCK_C_sf"/>
</dbReference>
<feature type="domain" description="RCK C-terminal" evidence="8">
    <location>
        <begin position="366"/>
        <end position="452"/>
    </location>
</feature>
<name>D6PCX7_9BACT</name>
<dbReference type="SUPFAM" id="SSF51735">
    <property type="entry name" value="NAD(P)-binding Rossmann-fold domains"/>
    <property type="match status" value="2"/>
</dbReference>
<evidence type="ECO:0000256" key="2">
    <source>
        <dbReference type="ARBA" id="ARBA00022448"/>
    </source>
</evidence>
<dbReference type="PROSITE" id="PS51201">
    <property type="entry name" value="RCK_N"/>
    <property type="match status" value="2"/>
</dbReference>
<proteinExistence type="predicted"/>
<dbReference type="PRINTS" id="PR00335">
    <property type="entry name" value="KUPTAKETRKA"/>
</dbReference>
<dbReference type="Pfam" id="PF02254">
    <property type="entry name" value="TrkA_N"/>
    <property type="match status" value="2"/>
</dbReference>
<dbReference type="NCBIfam" id="NF007030">
    <property type="entry name" value="PRK09496.1-1"/>
    <property type="match status" value="1"/>
</dbReference>
<dbReference type="PROSITE" id="PS51202">
    <property type="entry name" value="RCK_C"/>
    <property type="match status" value="2"/>
</dbReference>
<dbReference type="InterPro" id="IPR036291">
    <property type="entry name" value="NAD(P)-bd_dom_sf"/>
</dbReference>
<dbReference type="NCBIfam" id="NF007032">
    <property type="entry name" value="PRK09496.1-4"/>
    <property type="match status" value="1"/>
</dbReference>
<dbReference type="PANTHER" id="PTHR43833:SF5">
    <property type="entry name" value="TRK SYSTEM POTASSIUM UPTAKE PROTEIN TRKA"/>
    <property type="match status" value="1"/>
</dbReference>
<evidence type="ECO:0000256" key="1">
    <source>
        <dbReference type="ARBA" id="ARBA00017378"/>
    </source>
</evidence>
<sequence>MEILILGAGQVGTELSELLTNDGHNITIVDTEADRLQKASSHIDLKTVEGNASYPKVLEQADINNIDVAVAMMESDEVNIIACQMIKLLNKDTKTMARIRTYEYLKGKGKQIVEGEQGIDVIISPEELITAQICRLIENPGATHIMDFANGKVSMVSVKAKEGAPITGHKVAELRQHIPKVDTRIAAIYREDKVIAPKGDDIVETGDEVFFITESRDIKKVISELRMKEIASKTIMIAGGGRIGRRLAESLEGKFNLKIIELNKDRCTYLSEKLDSSLVLNGDSSDSALLEEENIEKTDFFCSVTDDDEANVMSSMLAKKMGAKKSLSLVNKNAYLDLISKEQIDITINPSEITIGSILENLSDETQLKTYSFKRKGEAVELIATSRNGYPGVVGKQIDQIELPKGCVIGAIFSENAIKIAHHDTKINENDHLITFIADKNNLEEVTDIICS</sequence>
<feature type="domain" description="RCK C-terminal" evidence="8">
    <location>
        <begin position="143"/>
        <end position="227"/>
    </location>
</feature>
<keyword evidence="2" id="KW-0813">Transport</keyword>
<protein>
    <recommendedName>
        <fullName evidence="1">Trk system potassium uptake protein TrkA</fullName>
    </recommendedName>
</protein>
<dbReference type="InterPro" id="IPR006037">
    <property type="entry name" value="RCK_C"/>
</dbReference>
<dbReference type="Pfam" id="PF02080">
    <property type="entry name" value="TrkA_C"/>
    <property type="match status" value="1"/>
</dbReference>
<accession>D6PCX7</accession>
<dbReference type="GO" id="GO:0015079">
    <property type="term" value="F:potassium ion transmembrane transporter activity"/>
    <property type="evidence" value="ECO:0007669"/>
    <property type="project" value="InterPro"/>
</dbReference>
<dbReference type="SUPFAM" id="SSF116726">
    <property type="entry name" value="TrkA C-terminal domain-like"/>
    <property type="match status" value="2"/>
</dbReference>
<dbReference type="GO" id="GO:0005886">
    <property type="term" value="C:plasma membrane"/>
    <property type="evidence" value="ECO:0007669"/>
    <property type="project" value="InterPro"/>
</dbReference>
<evidence type="ECO:0000313" key="9">
    <source>
        <dbReference type="EMBL" id="ADD93578.1"/>
    </source>
</evidence>
<dbReference type="EMBL" id="GU942988">
    <property type="protein sequence ID" value="ADD93578.1"/>
    <property type="molecule type" value="Genomic_DNA"/>
</dbReference>
<feature type="domain" description="RCK N-terminal" evidence="7">
    <location>
        <begin position="232"/>
        <end position="348"/>
    </location>
</feature>
<dbReference type="InterPro" id="IPR006036">
    <property type="entry name" value="K_uptake_TrkA"/>
</dbReference>
<evidence type="ECO:0000259" key="7">
    <source>
        <dbReference type="PROSITE" id="PS51201"/>
    </source>
</evidence>
<dbReference type="AlphaFoldDB" id="D6PCX7"/>
<reference evidence="9" key="1">
    <citation type="journal article" date="2010" name="ISME J.">
        <title>Metagenome of the Mediterranean deep chlorophyll maximum studied by direct and fosmid library 454 pyrosequencing.</title>
        <authorList>
            <person name="Ghai R."/>
            <person name="Martin-Cuadrado A.B."/>
            <person name="Molto A.G."/>
            <person name="Heredia I.G."/>
            <person name="Cabrera R."/>
            <person name="Martin J."/>
            <person name="Verdu M."/>
            <person name="Deschamps P."/>
            <person name="Moreira D."/>
            <person name="Lopez-Garcia P."/>
            <person name="Mira A."/>
            <person name="Rodriguez-Valera F."/>
        </authorList>
    </citation>
    <scope>NUCLEOTIDE SEQUENCE</scope>
</reference>